<dbReference type="eggNOG" id="COG0204">
    <property type="taxonomic scope" value="Bacteria"/>
</dbReference>
<dbReference type="OrthoDB" id="9812274at2"/>
<dbReference type="GO" id="GO:0006654">
    <property type="term" value="P:phosphatidic acid biosynthetic process"/>
    <property type="evidence" value="ECO:0007669"/>
    <property type="project" value="TreeGrafter"/>
</dbReference>
<dbReference type="KEGG" id="kga:ST1E_0970"/>
<dbReference type="SMART" id="SM00563">
    <property type="entry name" value="PlsC"/>
    <property type="match status" value="1"/>
</dbReference>
<evidence type="ECO:0000256" key="4">
    <source>
        <dbReference type="SAM" id="Phobius"/>
    </source>
</evidence>
<keyword evidence="4" id="KW-1133">Transmembrane helix</keyword>
<dbReference type="HOGENOM" id="CLU_027938_5_0_4"/>
<proteinExistence type="predicted"/>
<protein>
    <submittedName>
        <fullName evidence="6">1-acyl-sn-glycerol-3-phosphate acyltransferase</fullName>
        <ecNumber evidence="6">2.3.1.51</ecNumber>
    </submittedName>
</protein>
<evidence type="ECO:0000256" key="3">
    <source>
        <dbReference type="ARBA" id="ARBA00023315"/>
    </source>
</evidence>
<feature type="domain" description="Phospholipid/glycerol acyltransferase" evidence="5">
    <location>
        <begin position="77"/>
        <end position="192"/>
    </location>
</feature>
<evidence type="ECO:0000313" key="6">
    <source>
        <dbReference type="EMBL" id="AGF49266.1"/>
    </source>
</evidence>
<reference evidence="6 7" key="1">
    <citation type="journal article" date="2013" name="Genome Biol. Evol.">
        <title>Genome evolution and phylogenomic analysis of candidatus kinetoplastibacterium, the betaproteobacterial endosymbionts of strigomonas and angomonas.</title>
        <authorList>
            <person name="Alves J.M."/>
            <person name="Serrano M.G."/>
            <person name="Maia da Silva F."/>
            <person name="Voegtly L.J."/>
            <person name="Matveyev A.V."/>
            <person name="Teixeira M.M."/>
            <person name="Camargo E.P."/>
            <person name="Buck G.A."/>
        </authorList>
    </citation>
    <scope>NUCLEOTIDE SEQUENCE [LARGE SCALE GENOMIC DNA]</scope>
    <source>
        <strain evidence="6 7">TCC219</strain>
    </source>
</reference>
<keyword evidence="4" id="KW-0812">Transmembrane</keyword>
<dbReference type="Proteomes" id="UP000011658">
    <property type="component" value="Chromosome"/>
</dbReference>
<keyword evidence="7" id="KW-1185">Reference proteome</keyword>
<evidence type="ECO:0000256" key="1">
    <source>
        <dbReference type="ARBA" id="ARBA00005189"/>
    </source>
</evidence>
<dbReference type="SUPFAM" id="SSF69593">
    <property type="entry name" value="Glycerol-3-phosphate (1)-acyltransferase"/>
    <property type="match status" value="1"/>
</dbReference>
<gene>
    <name evidence="6" type="ORF">ST1E_0970</name>
</gene>
<dbReference type="Pfam" id="PF01553">
    <property type="entry name" value="Acyltransferase"/>
    <property type="match status" value="1"/>
</dbReference>
<dbReference type="AlphaFoldDB" id="M1LYY4"/>
<keyword evidence="4" id="KW-0472">Membrane</keyword>
<dbReference type="RefSeq" id="WP_015389750.1">
    <property type="nucleotide sequence ID" value="NC_020284.1"/>
</dbReference>
<keyword evidence="3 6" id="KW-0012">Acyltransferase</keyword>
<dbReference type="CDD" id="cd07989">
    <property type="entry name" value="LPLAT_AGPAT-like"/>
    <property type="match status" value="1"/>
</dbReference>
<evidence type="ECO:0000259" key="5">
    <source>
        <dbReference type="SMART" id="SM00563"/>
    </source>
</evidence>
<accession>M1LYY4</accession>
<dbReference type="PANTHER" id="PTHR10434">
    <property type="entry name" value="1-ACYL-SN-GLYCEROL-3-PHOSPHATE ACYLTRANSFERASE"/>
    <property type="match status" value="1"/>
</dbReference>
<dbReference type="InterPro" id="IPR002123">
    <property type="entry name" value="Plipid/glycerol_acylTrfase"/>
</dbReference>
<dbReference type="EC" id="2.3.1.51" evidence="6"/>
<sequence>MIKTGIVYFRSMIYRIFISTTIIICSFTYIFLIFLPARYRYKILSWWPKIVLHGAKFICGLNWTIKGIENIPLNGNFIILSNHQSVWETLFFISELPKNICYVYKKELHWIPFFGWGLALLDMIPINRSKSSTALREMMKKWKEKLDGKCCLVIFPEGSRKPSNKIGQFKLGGAILATETKSNIIPVAHNSGTFWKINSMAIYPGNISISIGPMIQVKKYKNAEEVNKASYEWIKDEILKTDSKNI</sequence>
<feature type="transmembrane region" description="Helical" evidence="4">
    <location>
        <begin position="12"/>
        <end position="35"/>
    </location>
</feature>
<dbReference type="EMBL" id="CP003806">
    <property type="protein sequence ID" value="AGF49266.1"/>
    <property type="molecule type" value="Genomic_DNA"/>
</dbReference>
<comment type="pathway">
    <text evidence="1">Lipid metabolism.</text>
</comment>
<name>M1LYY4_9PROT</name>
<keyword evidence="2 6" id="KW-0808">Transferase</keyword>
<evidence type="ECO:0000256" key="2">
    <source>
        <dbReference type="ARBA" id="ARBA00022679"/>
    </source>
</evidence>
<organism evidence="6 7">
    <name type="scientific">Candidatus Kinetoplastidibacterium galati TCC219</name>
    <dbReference type="NCBI Taxonomy" id="1208921"/>
    <lineage>
        <taxon>Bacteria</taxon>
        <taxon>Pseudomonadati</taxon>
        <taxon>Pseudomonadota</taxon>
        <taxon>Betaproteobacteria</taxon>
        <taxon>Candidatus Kinetoplastidibacterium</taxon>
    </lineage>
</organism>
<dbReference type="GO" id="GO:0003841">
    <property type="term" value="F:1-acylglycerol-3-phosphate O-acyltransferase activity"/>
    <property type="evidence" value="ECO:0007669"/>
    <property type="project" value="UniProtKB-EC"/>
</dbReference>
<dbReference type="PATRIC" id="fig|1208921.3.peg.558"/>
<evidence type="ECO:0000313" key="7">
    <source>
        <dbReference type="Proteomes" id="UP000011658"/>
    </source>
</evidence>
<dbReference type="PANTHER" id="PTHR10434:SF40">
    <property type="entry name" value="1-ACYL-SN-GLYCEROL-3-PHOSPHATE ACYLTRANSFERASE"/>
    <property type="match status" value="1"/>
</dbReference>
<dbReference type="STRING" id="1208921.ST1E_0970"/>